<reference evidence="7 8" key="1">
    <citation type="submission" date="2018-03" db="EMBL/GenBank/DDBJ databases">
        <title>Genomic Encyclopedia of Archaeal and Bacterial Type Strains, Phase II (KMG-II): from individual species to whole genera.</title>
        <authorList>
            <person name="Goeker M."/>
        </authorList>
    </citation>
    <scope>NUCLEOTIDE SEQUENCE [LARGE SCALE GENOMIC DNA]</scope>
    <source>
        <strain evidence="7 8">DSM 29328</strain>
    </source>
</reference>
<gene>
    <name evidence="7" type="ORF">CLV78_10647</name>
</gene>
<dbReference type="EMBL" id="PVTD01000006">
    <property type="protein sequence ID" value="PRY22507.1"/>
    <property type="molecule type" value="Genomic_DNA"/>
</dbReference>
<evidence type="ECO:0000313" key="8">
    <source>
        <dbReference type="Proteomes" id="UP000239480"/>
    </source>
</evidence>
<proteinExistence type="predicted"/>
<dbReference type="Pfam" id="PF00034">
    <property type="entry name" value="Cytochrom_C"/>
    <property type="match status" value="1"/>
</dbReference>
<accession>A0A2T0RMZ7</accession>
<dbReference type="OrthoDB" id="9805828at2"/>
<dbReference type="SUPFAM" id="SSF46626">
    <property type="entry name" value="Cytochrome c"/>
    <property type="match status" value="1"/>
</dbReference>
<comment type="caution">
    <text evidence="7">The sequence shown here is derived from an EMBL/GenBank/DDBJ whole genome shotgun (WGS) entry which is preliminary data.</text>
</comment>
<evidence type="ECO:0000259" key="6">
    <source>
        <dbReference type="PROSITE" id="PS51007"/>
    </source>
</evidence>
<dbReference type="InterPro" id="IPR036909">
    <property type="entry name" value="Cyt_c-like_dom_sf"/>
</dbReference>
<dbReference type="PROSITE" id="PS51007">
    <property type="entry name" value="CYTC"/>
    <property type="match status" value="1"/>
</dbReference>
<evidence type="ECO:0000256" key="1">
    <source>
        <dbReference type="ARBA" id="ARBA00022617"/>
    </source>
</evidence>
<evidence type="ECO:0000256" key="2">
    <source>
        <dbReference type="ARBA" id="ARBA00022723"/>
    </source>
</evidence>
<keyword evidence="2 4" id="KW-0479">Metal-binding</keyword>
<dbReference type="GO" id="GO:0046872">
    <property type="term" value="F:metal ion binding"/>
    <property type="evidence" value="ECO:0007669"/>
    <property type="project" value="UniProtKB-KW"/>
</dbReference>
<organism evidence="7 8">
    <name type="scientific">Aliiruegeria haliotis</name>
    <dbReference type="NCBI Taxonomy" id="1280846"/>
    <lineage>
        <taxon>Bacteria</taxon>
        <taxon>Pseudomonadati</taxon>
        <taxon>Pseudomonadota</taxon>
        <taxon>Alphaproteobacteria</taxon>
        <taxon>Rhodobacterales</taxon>
        <taxon>Roseobacteraceae</taxon>
        <taxon>Aliiruegeria</taxon>
    </lineage>
</organism>
<dbReference type="GO" id="GO:0009055">
    <property type="term" value="F:electron transfer activity"/>
    <property type="evidence" value="ECO:0007669"/>
    <property type="project" value="InterPro"/>
</dbReference>
<dbReference type="Gene3D" id="1.10.760.10">
    <property type="entry name" value="Cytochrome c-like domain"/>
    <property type="match status" value="1"/>
</dbReference>
<keyword evidence="8" id="KW-1185">Reference proteome</keyword>
<evidence type="ECO:0000256" key="3">
    <source>
        <dbReference type="ARBA" id="ARBA00023004"/>
    </source>
</evidence>
<keyword evidence="3 4" id="KW-0408">Iron</keyword>
<feature type="signal peptide" evidence="5">
    <location>
        <begin position="1"/>
        <end position="20"/>
    </location>
</feature>
<feature type="domain" description="Cytochrome c" evidence="6">
    <location>
        <begin position="22"/>
        <end position="140"/>
    </location>
</feature>
<name>A0A2T0RMZ7_9RHOB</name>
<evidence type="ECO:0000313" key="7">
    <source>
        <dbReference type="EMBL" id="PRY22507.1"/>
    </source>
</evidence>
<feature type="chain" id="PRO_5015740601" evidence="5">
    <location>
        <begin position="21"/>
        <end position="140"/>
    </location>
</feature>
<protein>
    <submittedName>
        <fullName evidence="7">Cytochrome c</fullName>
    </submittedName>
</protein>
<dbReference type="RefSeq" id="WP_106205590.1">
    <property type="nucleotide sequence ID" value="NZ_PVTD01000006.1"/>
</dbReference>
<keyword evidence="1 4" id="KW-0349">Heme</keyword>
<dbReference type="GO" id="GO:0020037">
    <property type="term" value="F:heme binding"/>
    <property type="evidence" value="ECO:0007669"/>
    <property type="project" value="InterPro"/>
</dbReference>
<keyword evidence="5" id="KW-0732">Signal</keyword>
<dbReference type="InterPro" id="IPR009056">
    <property type="entry name" value="Cyt_c-like_dom"/>
</dbReference>
<dbReference type="Proteomes" id="UP000239480">
    <property type="component" value="Unassembled WGS sequence"/>
</dbReference>
<evidence type="ECO:0000256" key="4">
    <source>
        <dbReference type="PROSITE-ProRule" id="PRU00433"/>
    </source>
</evidence>
<evidence type="ECO:0000256" key="5">
    <source>
        <dbReference type="SAM" id="SignalP"/>
    </source>
</evidence>
<sequence>MPRHLFVMLAAATLCGGAAAAQDAEAGATAFARQCATCHRVVAEDGTLLAGRAGRIGPNLYGIPGAVAAADAGFRYGSSLLDAAGSGLVWEEEALVRYLLDPDETLREITGNPKARSRMAWRVKAKQDARNIVAFLASLK</sequence>
<dbReference type="AlphaFoldDB" id="A0A2T0RMZ7"/>